<gene>
    <name evidence="3" type="ORF">Mal64_02860</name>
</gene>
<feature type="compositionally biased region" description="Low complexity" evidence="1">
    <location>
        <begin position="37"/>
        <end position="56"/>
    </location>
</feature>
<comment type="caution">
    <text evidence="3">The sequence shown here is derived from an EMBL/GenBank/DDBJ whole genome shotgun (WGS) entry which is preliminary data.</text>
</comment>
<feature type="region of interest" description="Disordered" evidence="1">
    <location>
        <begin position="175"/>
        <end position="195"/>
    </location>
</feature>
<reference evidence="3 4" key="1">
    <citation type="submission" date="2019-02" db="EMBL/GenBank/DDBJ databases">
        <title>Deep-cultivation of Planctomycetes and their phenomic and genomic characterization uncovers novel biology.</title>
        <authorList>
            <person name="Wiegand S."/>
            <person name="Jogler M."/>
            <person name="Boedeker C."/>
            <person name="Pinto D."/>
            <person name="Vollmers J."/>
            <person name="Rivas-Marin E."/>
            <person name="Kohn T."/>
            <person name="Peeters S.H."/>
            <person name="Heuer A."/>
            <person name="Rast P."/>
            <person name="Oberbeckmann S."/>
            <person name="Bunk B."/>
            <person name="Jeske O."/>
            <person name="Meyerdierks A."/>
            <person name="Storesund J.E."/>
            <person name="Kallscheuer N."/>
            <person name="Luecker S."/>
            <person name="Lage O.M."/>
            <person name="Pohl T."/>
            <person name="Merkel B.J."/>
            <person name="Hornburger P."/>
            <person name="Mueller R.-W."/>
            <person name="Bruemmer F."/>
            <person name="Labrenz M."/>
            <person name="Spormann A.M."/>
            <person name="Op Den Camp H."/>
            <person name="Overmann J."/>
            <person name="Amann R."/>
            <person name="Jetten M.S.M."/>
            <person name="Mascher T."/>
            <person name="Medema M.H."/>
            <person name="Devos D.P."/>
            <person name="Kaster A.-K."/>
            <person name="Ovreas L."/>
            <person name="Rohde M."/>
            <person name="Galperin M.Y."/>
            <person name="Jogler C."/>
        </authorList>
    </citation>
    <scope>NUCLEOTIDE SEQUENCE [LARGE SCALE GENOMIC DNA]</scope>
    <source>
        <strain evidence="3 4">Mal64</strain>
    </source>
</reference>
<keyword evidence="2" id="KW-0732">Signal</keyword>
<evidence type="ECO:0000256" key="1">
    <source>
        <dbReference type="SAM" id="MobiDB-lite"/>
    </source>
</evidence>
<feature type="compositionally biased region" description="Acidic residues" evidence="1">
    <location>
        <begin position="283"/>
        <end position="297"/>
    </location>
</feature>
<protein>
    <submittedName>
        <fullName evidence="3">Uncharacterized protein</fullName>
    </submittedName>
</protein>
<dbReference type="OrthoDB" id="199627at2"/>
<evidence type="ECO:0000313" key="3">
    <source>
        <dbReference type="EMBL" id="TWT89904.1"/>
    </source>
</evidence>
<dbReference type="EMBL" id="SJPQ01000001">
    <property type="protein sequence ID" value="TWT89904.1"/>
    <property type="molecule type" value="Genomic_DNA"/>
</dbReference>
<name>A0A5C5ZQY2_9BACT</name>
<dbReference type="Proteomes" id="UP000315440">
    <property type="component" value="Unassembled WGS sequence"/>
</dbReference>
<evidence type="ECO:0000313" key="4">
    <source>
        <dbReference type="Proteomes" id="UP000315440"/>
    </source>
</evidence>
<feature type="compositionally biased region" description="Basic and acidic residues" evidence="1">
    <location>
        <begin position="273"/>
        <end position="282"/>
    </location>
</feature>
<organism evidence="3 4">
    <name type="scientific">Pseudobythopirellula maris</name>
    <dbReference type="NCBI Taxonomy" id="2527991"/>
    <lineage>
        <taxon>Bacteria</taxon>
        <taxon>Pseudomonadati</taxon>
        <taxon>Planctomycetota</taxon>
        <taxon>Planctomycetia</taxon>
        <taxon>Pirellulales</taxon>
        <taxon>Lacipirellulaceae</taxon>
        <taxon>Pseudobythopirellula</taxon>
    </lineage>
</organism>
<accession>A0A5C5ZQY2</accession>
<feature type="chain" id="PRO_5023150564" evidence="2">
    <location>
        <begin position="26"/>
        <end position="297"/>
    </location>
</feature>
<dbReference type="AlphaFoldDB" id="A0A5C5ZQY2"/>
<proteinExistence type="predicted"/>
<evidence type="ECO:0000256" key="2">
    <source>
        <dbReference type="SAM" id="SignalP"/>
    </source>
</evidence>
<feature type="signal peptide" evidence="2">
    <location>
        <begin position="1"/>
        <end position="25"/>
    </location>
</feature>
<feature type="region of interest" description="Disordered" evidence="1">
    <location>
        <begin position="273"/>
        <end position="297"/>
    </location>
</feature>
<sequence precursor="true">MPRLLPLLTAAAVLTLCASLSTVRAQDTLREDTLGEAPVAPVAAEASPTASSESPATPDPTGTWRWTRSFGNEDVDFKLCLHWDGEQLTGDYTSFDQTTEIEEATYEGGEVAFTVEREFGGNTMVVDFRGEPAGAELSGTVEIDFGQGNQSVDWLAERRLEAGDVVGVWTVSEQRGNRQRAGGAGGDRQRRGRGERTLTVTEHDGELAAVQSGRFGEREAQRVSIDGGKLVVELSGEGRRGSFKSVYTALVAGDKMKGANAFEFGDRKGTRQFTAERRKNDDEPAVVEDPENTLGDE</sequence>
<feature type="region of interest" description="Disordered" evidence="1">
    <location>
        <begin position="36"/>
        <end position="64"/>
    </location>
</feature>
<dbReference type="RefSeq" id="WP_146395987.1">
    <property type="nucleotide sequence ID" value="NZ_SJPQ01000001.1"/>
</dbReference>
<keyword evidence="4" id="KW-1185">Reference proteome</keyword>